<dbReference type="EnsemblMetazoa" id="AEPI009190-RA">
    <property type="protein sequence ID" value="AEPI009190-PA"/>
    <property type="gene ID" value="AEPI009190"/>
</dbReference>
<keyword evidence="2" id="KW-0677">Repeat</keyword>
<keyword evidence="4" id="KW-1185">Reference proteome</keyword>
<keyword evidence="1" id="KW-0433">Leucine-rich repeat</keyword>
<dbReference type="FunFam" id="3.80.10.10:FF:001054">
    <property type="entry name" value="AGAP007467-PA"/>
    <property type="match status" value="2"/>
</dbReference>
<dbReference type="Gene3D" id="3.80.10.10">
    <property type="entry name" value="Ribonuclease Inhibitor"/>
    <property type="match status" value="4"/>
</dbReference>
<dbReference type="Proteomes" id="UP000075885">
    <property type="component" value="Unassembled WGS sequence"/>
</dbReference>
<name>A0A182PQF9_9DIPT</name>
<dbReference type="Pfam" id="PF00560">
    <property type="entry name" value="LRR_1"/>
    <property type="match status" value="1"/>
</dbReference>
<evidence type="ECO:0000256" key="2">
    <source>
        <dbReference type="ARBA" id="ARBA00022737"/>
    </source>
</evidence>
<dbReference type="InterPro" id="IPR003591">
    <property type="entry name" value="Leu-rich_rpt_typical-subtyp"/>
</dbReference>
<evidence type="ECO:0000313" key="3">
    <source>
        <dbReference type="EnsemblMetazoa" id="AEPI009190-PA"/>
    </source>
</evidence>
<dbReference type="InterPro" id="IPR050333">
    <property type="entry name" value="SLRP"/>
</dbReference>
<dbReference type="InterPro" id="IPR032675">
    <property type="entry name" value="LRR_dom_sf"/>
</dbReference>
<protein>
    <recommendedName>
        <fullName evidence="5">Leucine rich immune protein (Coil-less)</fullName>
    </recommendedName>
</protein>
<reference evidence="3" key="2">
    <citation type="submission" date="2020-05" db="UniProtKB">
        <authorList>
            <consortium name="EnsemblMetazoa"/>
        </authorList>
    </citation>
    <scope>IDENTIFICATION</scope>
    <source>
        <strain evidence="3">Epiroticus2</strain>
    </source>
</reference>
<dbReference type="Pfam" id="PF13855">
    <property type="entry name" value="LRR_8"/>
    <property type="match status" value="1"/>
</dbReference>
<dbReference type="PANTHER" id="PTHR45712:SF22">
    <property type="entry name" value="INSULIN-LIKE GROWTH FACTOR-BINDING PROTEIN COMPLEX ACID LABILE SUBUNIT"/>
    <property type="match status" value="1"/>
</dbReference>
<organism evidence="3 4">
    <name type="scientific">Anopheles epiroticus</name>
    <dbReference type="NCBI Taxonomy" id="199890"/>
    <lineage>
        <taxon>Eukaryota</taxon>
        <taxon>Metazoa</taxon>
        <taxon>Ecdysozoa</taxon>
        <taxon>Arthropoda</taxon>
        <taxon>Hexapoda</taxon>
        <taxon>Insecta</taxon>
        <taxon>Pterygota</taxon>
        <taxon>Neoptera</taxon>
        <taxon>Endopterygota</taxon>
        <taxon>Diptera</taxon>
        <taxon>Nematocera</taxon>
        <taxon>Culicoidea</taxon>
        <taxon>Culicidae</taxon>
        <taxon>Anophelinae</taxon>
        <taxon>Anopheles</taxon>
    </lineage>
</organism>
<dbReference type="InterPro" id="IPR001611">
    <property type="entry name" value="Leu-rich_rpt"/>
</dbReference>
<dbReference type="STRING" id="199890.A0A182PQF9"/>
<evidence type="ECO:0000313" key="4">
    <source>
        <dbReference type="Proteomes" id="UP000075885"/>
    </source>
</evidence>
<dbReference type="PANTHER" id="PTHR45712">
    <property type="entry name" value="AGAP008170-PA"/>
    <property type="match status" value="1"/>
</dbReference>
<reference evidence="4" key="1">
    <citation type="submission" date="2013-03" db="EMBL/GenBank/DDBJ databases">
        <title>The Genome Sequence of Anopheles epiroticus epiroticus2.</title>
        <authorList>
            <consortium name="The Broad Institute Genomics Platform"/>
            <person name="Neafsey D.E."/>
            <person name="Howell P."/>
            <person name="Walker B."/>
            <person name="Young S.K."/>
            <person name="Zeng Q."/>
            <person name="Gargeya S."/>
            <person name="Fitzgerald M."/>
            <person name="Haas B."/>
            <person name="Abouelleil A."/>
            <person name="Allen A.W."/>
            <person name="Alvarado L."/>
            <person name="Arachchi H.M."/>
            <person name="Berlin A.M."/>
            <person name="Chapman S.B."/>
            <person name="Gainer-Dewar J."/>
            <person name="Goldberg J."/>
            <person name="Griggs A."/>
            <person name="Gujja S."/>
            <person name="Hansen M."/>
            <person name="Howarth C."/>
            <person name="Imamovic A."/>
            <person name="Ireland A."/>
            <person name="Larimer J."/>
            <person name="McCowan C."/>
            <person name="Murphy C."/>
            <person name="Pearson M."/>
            <person name="Poon T.W."/>
            <person name="Priest M."/>
            <person name="Roberts A."/>
            <person name="Saif S."/>
            <person name="Shea T."/>
            <person name="Sisk P."/>
            <person name="Sykes S."/>
            <person name="Wortman J."/>
            <person name="Nusbaum C."/>
            <person name="Birren B."/>
        </authorList>
    </citation>
    <scope>NUCLEOTIDE SEQUENCE [LARGE SCALE GENOMIC DNA]</scope>
    <source>
        <strain evidence="4">Epiroticus2</strain>
    </source>
</reference>
<dbReference type="SMART" id="SM00369">
    <property type="entry name" value="LRR_TYP"/>
    <property type="match status" value="10"/>
</dbReference>
<proteinExistence type="predicted"/>
<dbReference type="SUPFAM" id="SSF52058">
    <property type="entry name" value="L domain-like"/>
    <property type="match status" value="2"/>
</dbReference>
<sequence length="807" mass="91253">MFTCHLGDINMTADGGARIRKAIEVEQDQYYLSMRIEKLIVSSSASGPFLQRIATLTEKISYLTYNDPVFQVPAGNTLTEIEIVDAEKLRTIMVGMNRHLKRLYVENCLLDRIPPTLSSMVMLENLDILHCALTALRLDVLVNNRKLTIVDLTRNRIRQLFPITSPPKEMLPTTVLILAANQLERLDMAMFAFMPELEWLDVRGNRIVRFEVTVPTTYSSLIRLLVSSNRITQFDTRNLTLPQLVSLYLDDNALTAIPTQWGSMPELYYIGLDRNDLRQVDMSIFAQLPNLRGIYISDSKVESVRTSTPLTLPSLEMMLFENNQIVSVNFGGCNFPQLFLISLINNRLTTVPTLFQRFPKTRLSVDGNPIRCSSMSALRNKFIDGKLYLSTANTQSECATTSSIQLETRIRNAIEAQEYQFFVSLSIAKLIVSSTASGPFLQRIATLTEKITYLIYRDPVFQVPADNTLSEIEIIDGVMLRSIVAGRNNHLTRLSLSNCLLDRIPPTLSSMIVLQQLFILRCRLTVLRLDVLLNNHRLTTVDLTRNQIRQLFPITSPPKEMMAIKTFGLAANQLQYLDMAMFAFMPELEQFDVRGNRIVRFEATVPTTYSSLIRLFVSSNRITQFDTRNLTLPQLVSLYLDDNALTAIPTQWGSMPELYYIGINRNDLRQVDMSIFARFPILGGIYISESKVESVRTSTPLTLPSLEMILLDNNQIVSINFTGCNFPRLSYISLAGNRITTVPPLFQRFPTTRLSVDSNPIRCSSMTALRSRITQRTLFVTTASTQSECGTTSSIQLESNLLGCCNA</sequence>
<dbReference type="FunFam" id="3.80.10.10:FF:001220">
    <property type="entry name" value="AGAP007471-PA"/>
    <property type="match status" value="2"/>
</dbReference>
<evidence type="ECO:0008006" key="5">
    <source>
        <dbReference type="Google" id="ProtNLM"/>
    </source>
</evidence>
<accession>A0A182PQF9</accession>
<dbReference type="VEuPathDB" id="VectorBase:AEPI009190"/>
<evidence type="ECO:0000256" key="1">
    <source>
        <dbReference type="ARBA" id="ARBA00022614"/>
    </source>
</evidence>
<dbReference type="GO" id="GO:0005615">
    <property type="term" value="C:extracellular space"/>
    <property type="evidence" value="ECO:0007669"/>
    <property type="project" value="TreeGrafter"/>
</dbReference>
<dbReference type="AlphaFoldDB" id="A0A182PQF9"/>